<name>A0A0J9TKT3_PLAVI</name>
<sequence>KNISLYYFNYDCYIRLRNYFDNADKYEKDKQIFRKCIDTTGKQGTFEDPHYEIFEKLSHHLARYDIFFSVPSNVCCSNINYWLNNQI</sequence>
<organism evidence="1 2">
    <name type="scientific">Plasmodium vivax Mauritania I</name>
    <dbReference type="NCBI Taxonomy" id="1035515"/>
    <lineage>
        <taxon>Eukaryota</taxon>
        <taxon>Sar</taxon>
        <taxon>Alveolata</taxon>
        <taxon>Apicomplexa</taxon>
        <taxon>Aconoidasida</taxon>
        <taxon>Haemosporida</taxon>
        <taxon>Plasmodiidae</taxon>
        <taxon>Plasmodium</taxon>
        <taxon>Plasmodium (Plasmodium)</taxon>
    </lineage>
</organism>
<evidence type="ECO:0000313" key="2">
    <source>
        <dbReference type="Proteomes" id="UP000053776"/>
    </source>
</evidence>
<reference evidence="1 2" key="1">
    <citation type="submission" date="2011-08" db="EMBL/GenBank/DDBJ databases">
        <title>The Genome Sequence of Plasmodium vivax Mauritania I.</title>
        <authorList>
            <consortium name="The Broad Institute Genome Sequencing Platform"/>
            <consortium name="The Broad Institute Genome Sequencing Center for Infectious Disease"/>
            <person name="Neafsey D."/>
            <person name="Carlton J."/>
            <person name="Barnwell J."/>
            <person name="Collins W."/>
            <person name="Escalante A."/>
            <person name="Mullikin J."/>
            <person name="Saul A."/>
            <person name="Guigo R."/>
            <person name="Camara F."/>
            <person name="Young S.K."/>
            <person name="Zeng Q."/>
            <person name="Gargeya S."/>
            <person name="Fitzgerald M."/>
            <person name="Haas B."/>
            <person name="Abouelleil A."/>
            <person name="Alvarado L."/>
            <person name="Arachchi H.M."/>
            <person name="Berlin A."/>
            <person name="Brown A."/>
            <person name="Chapman S.B."/>
            <person name="Chen Z."/>
            <person name="Dunbar C."/>
            <person name="Freedman E."/>
            <person name="Gearin G."/>
            <person name="Gellesch M."/>
            <person name="Goldberg J."/>
            <person name="Griggs A."/>
            <person name="Gujja S."/>
            <person name="Heiman D."/>
            <person name="Howarth C."/>
            <person name="Larson L."/>
            <person name="Lui A."/>
            <person name="MacDonald P.J.P."/>
            <person name="Montmayeur A."/>
            <person name="Murphy C."/>
            <person name="Neiman D."/>
            <person name="Pearson M."/>
            <person name="Priest M."/>
            <person name="Roberts A."/>
            <person name="Saif S."/>
            <person name="Shea T."/>
            <person name="Shenoy N."/>
            <person name="Sisk P."/>
            <person name="Stolte C."/>
            <person name="Sykes S."/>
            <person name="Wortman J."/>
            <person name="Nusbaum C."/>
            <person name="Birren B."/>
        </authorList>
    </citation>
    <scope>NUCLEOTIDE SEQUENCE [LARGE SCALE GENOMIC DNA]</scope>
    <source>
        <strain evidence="1 2">Mauritania I</strain>
    </source>
</reference>
<dbReference type="EMBL" id="KQ234975">
    <property type="protein sequence ID" value="KMZ95716.1"/>
    <property type="molecule type" value="Genomic_DNA"/>
</dbReference>
<dbReference type="AlphaFoldDB" id="A0A0J9TKT3"/>
<dbReference type="Proteomes" id="UP000053776">
    <property type="component" value="Unassembled WGS sequence"/>
</dbReference>
<protein>
    <submittedName>
        <fullName evidence="1">Uncharacterized protein</fullName>
    </submittedName>
</protein>
<feature type="non-terminal residue" evidence="1">
    <location>
        <position position="1"/>
    </location>
</feature>
<accession>A0A0J9TKT3</accession>
<evidence type="ECO:0000313" key="1">
    <source>
        <dbReference type="EMBL" id="KMZ95716.1"/>
    </source>
</evidence>
<feature type="non-terminal residue" evidence="1">
    <location>
        <position position="87"/>
    </location>
</feature>
<proteinExistence type="predicted"/>
<gene>
    <name evidence="1" type="ORF">PVMG_05316</name>
</gene>